<evidence type="ECO:0000313" key="3">
    <source>
        <dbReference type="Proteomes" id="UP000245634"/>
    </source>
</evidence>
<protein>
    <submittedName>
        <fullName evidence="2">Uncharacterized protein</fullName>
    </submittedName>
</protein>
<sequence>MKKVFYAALLCGSLSASITQPSYASIHSQVPAEVEKFAQTNGVMEAKKLLSLSPSDVGFTSKDEVDQLTLGPGLQIHSIDAEKLRKSTAHSLLSVSKPEQEWEFLLEKDGQAVTSIIIGKEHGNFVLQRAGGDAKNFLSS</sequence>
<dbReference type="EMBL" id="QGGL01000014">
    <property type="protein sequence ID" value="PWK09001.1"/>
    <property type="molecule type" value="Genomic_DNA"/>
</dbReference>
<comment type="caution">
    <text evidence="2">The sequence shown here is derived from an EMBL/GenBank/DDBJ whole genome shotgun (WGS) entry which is preliminary data.</text>
</comment>
<reference evidence="2 3" key="1">
    <citation type="submission" date="2018-05" db="EMBL/GenBank/DDBJ databases">
        <title>Genomic Encyclopedia of Type Strains, Phase IV (KMG-IV): sequencing the most valuable type-strain genomes for metagenomic binning, comparative biology and taxonomic classification.</title>
        <authorList>
            <person name="Goeker M."/>
        </authorList>
    </citation>
    <scope>NUCLEOTIDE SEQUENCE [LARGE SCALE GENOMIC DNA]</scope>
    <source>
        <strain evidence="2 3">DSM 18773</strain>
    </source>
</reference>
<feature type="signal peptide" evidence="1">
    <location>
        <begin position="1"/>
        <end position="24"/>
    </location>
</feature>
<organism evidence="2 3">
    <name type="scientific">Tumebacillus permanentifrigoris</name>
    <dbReference type="NCBI Taxonomy" id="378543"/>
    <lineage>
        <taxon>Bacteria</taxon>
        <taxon>Bacillati</taxon>
        <taxon>Bacillota</taxon>
        <taxon>Bacilli</taxon>
        <taxon>Bacillales</taxon>
        <taxon>Alicyclobacillaceae</taxon>
        <taxon>Tumebacillus</taxon>
    </lineage>
</organism>
<accession>A0A316D5Q4</accession>
<keyword evidence="1" id="KW-0732">Signal</keyword>
<evidence type="ECO:0000313" key="2">
    <source>
        <dbReference type="EMBL" id="PWK09001.1"/>
    </source>
</evidence>
<name>A0A316D5Q4_9BACL</name>
<keyword evidence="3" id="KW-1185">Reference proteome</keyword>
<proteinExistence type="predicted"/>
<dbReference type="Proteomes" id="UP000245634">
    <property type="component" value="Unassembled WGS sequence"/>
</dbReference>
<feature type="chain" id="PRO_5016385158" evidence="1">
    <location>
        <begin position="25"/>
        <end position="140"/>
    </location>
</feature>
<gene>
    <name evidence="2" type="ORF">C7459_11467</name>
</gene>
<evidence type="ECO:0000256" key="1">
    <source>
        <dbReference type="SAM" id="SignalP"/>
    </source>
</evidence>
<dbReference type="AlphaFoldDB" id="A0A316D5Q4"/>